<dbReference type="Proteomes" id="UP001491310">
    <property type="component" value="Unassembled WGS sequence"/>
</dbReference>
<keyword evidence="4 6" id="KW-0808">Transferase</keyword>
<accession>A0ABR2Z381</accession>
<evidence type="ECO:0000256" key="1">
    <source>
        <dbReference type="ARBA" id="ARBA00004370"/>
    </source>
</evidence>
<sequence>MSDILPNVLMSHQIALVNDCLYSAVDSFTWISSHDLDEYVFTPATNKTLASILDKYDKQPQVGALLIKSWVHDARDEPWKVEAGGDLPWGVRKHSNVGTHLGVDSEMLTIKQKKFRHARATEIRYGKWTQRG</sequence>
<keyword evidence="5" id="KW-0472">Membrane</keyword>
<evidence type="ECO:0000256" key="5">
    <source>
        <dbReference type="ARBA" id="ARBA00023136"/>
    </source>
</evidence>
<protein>
    <recommendedName>
        <fullName evidence="6">Glycosyltransferase family 92 protein</fullName>
        <ecNumber evidence="6">2.4.1.-</ecNumber>
    </recommendedName>
</protein>
<dbReference type="Pfam" id="PF01697">
    <property type="entry name" value="Glyco_transf_92"/>
    <property type="match status" value="1"/>
</dbReference>
<comment type="similarity">
    <text evidence="2 6">Belongs to the glycosyltransferase 92 family.</text>
</comment>
<evidence type="ECO:0000313" key="8">
    <source>
        <dbReference type="Proteomes" id="UP001491310"/>
    </source>
</evidence>
<evidence type="ECO:0000256" key="3">
    <source>
        <dbReference type="ARBA" id="ARBA00022676"/>
    </source>
</evidence>
<evidence type="ECO:0000256" key="2">
    <source>
        <dbReference type="ARBA" id="ARBA00007647"/>
    </source>
</evidence>
<evidence type="ECO:0000313" key="7">
    <source>
        <dbReference type="EMBL" id="KAK9918425.1"/>
    </source>
</evidence>
<gene>
    <name evidence="7" type="ORF">WJX75_004046</name>
</gene>
<comment type="caution">
    <text evidence="7">The sequence shown here is derived from an EMBL/GenBank/DDBJ whole genome shotgun (WGS) entry which is preliminary data.</text>
</comment>
<comment type="subcellular location">
    <subcellularLocation>
        <location evidence="1">Membrane</location>
    </subcellularLocation>
</comment>
<name>A0ABR2Z381_9CHLO</name>
<evidence type="ECO:0000256" key="4">
    <source>
        <dbReference type="ARBA" id="ARBA00022679"/>
    </source>
</evidence>
<reference evidence="7 8" key="1">
    <citation type="journal article" date="2024" name="Nat. Commun.">
        <title>Phylogenomics reveals the evolutionary origins of lichenization in chlorophyte algae.</title>
        <authorList>
            <person name="Puginier C."/>
            <person name="Libourel C."/>
            <person name="Otte J."/>
            <person name="Skaloud P."/>
            <person name="Haon M."/>
            <person name="Grisel S."/>
            <person name="Petersen M."/>
            <person name="Berrin J.G."/>
            <person name="Delaux P.M."/>
            <person name="Dal Grande F."/>
            <person name="Keller J."/>
        </authorList>
    </citation>
    <scope>NUCLEOTIDE SEQUENCE [LARGE SCALE GENOMIC DNA]</scope>
    <source>
        <strain evidence="7 8">SAG 216-7</strain>
    </source>
</reference>
<keyword evidence="3 6" id="KW-0328">Glycosyltransferase</keyword>
<dbReference type="InterPro" id="IPR008166">
    <property type="entry name" value="Glyco_transf_92"/>
</dbReference>
<dbReference type="EMBL" id="JALJOT010000001">
    <property type="protein sequence ID" value="KAK9918425.1"/>
    <property type="molecule type" value="Genomic_DNA"/>
</dbReference>
<dbReference type="EC" id="2.4.1.-" evidence="6"/>
<organism evidence="7 8">
    <name type="scientific">Coccomyxa subellipsoidea</name>
    <dbReference type="NCBI Taxonomy" id="248742"/>
    <lineage>
        <taxon>Eukaryota</taxon>
        <taxon>Viridiplantae</taxon>
        <taxon>Chlorophyta</taxon>
        <taxon>core chlorophytes</taxon>
        <taxon>Trebouxiophyceae</taxon>
        <taxon>Trebouxiophyceae incertae sedis</taxon>
        <taxon>Coccomyxaceae</taxon>
        <taxon>Coccomyxa</taxon>
    </lineage>
</organism>
<keyword evidence="8" id="KW-1185">Reference proteome</keyword>
<evidence type="ECO:0000256" key="6">
    <source>
        <dbReference type="RuleBase" id="RU366017"/>
    </source>
</evidence>
<proteinExistence type="inferred from homology"/>